<evidence type="ECO:0000313" key="6">
    <source>
        <dbReference type="Proteomes" id="UP000000442"/>
    </source>
</evidence>
<sequence>MLTNKIKAVVFDCDGVMFDTADVNRRYYNQLLAGFNKPPLTEPQFVKVHMFSVKDAIAYLFPEREDLTDVFAHMKGLAYGEFISHMVIEPGLKDFLDSLKERMFIRAVATNRTNTMAEVLKTFDLEHRFESVVTAADVKNPKPAPDQLLKIMDHFKLAPREILFIGDSAFDQMAADKAGTVFVAFNNPSLKADFYFNSMADIKAMLNINQ</sequence>
<dbReference type="PRINTS" id="PR00413">
    <property type="entry name" value="HADHALOGNASE"/>
</dbReference>
<proteinExistence type="inferred from homology"/>
<name>C0QKW2_DESAH</name>
<dbReference type="Proteomes" id="UP000000442">
    <property type="component" value="Chromosome"/>
</dbReference>
<evidence type="ECO:0000256" key="1">
    <source>
        <dbReference type="ARBA" id="ARBA00000830"/>
    </source>
</evidence>
<dbReference type="InterPro" id="IPR050155">
    <property type="entry name" value="HAD-like_hydrolase_sf"/>
</dbReference>
<keyword evidence="5" id="KW-0378">Hydrolase</keyword>
<gene>
    <name evidence="5" type="ordered locus">HRM2_31190</name>
</gene>
<dbReference type="EC" id="3.1.3.18" evidence="4"/>
<dbReference type="GO" id="GO:0006281">
    <property type="term" value="P:DNA repair"/>
    <property type="evidence" value="ECO:0007669"/>
    <property type="project" value="TreeGrafter"/>
</dbReference>
<evidence type="ECO:0000313" key="5">
    <source>
        <dbReference type="EMBL" id="ACN16202.1"/>
    </source>
</evidence>
<comment type="pathway">
    <text evidence="2">Organic acid metabolism; glycolate biosynthesis; glycolate from 2-phosphoglycolate: step 1/1.</text>
</comment>
<dbReference type="SFLD" id="SFLDS00003">
    <property type="entry name" value="Haloacid_Dehalogenase"/>
    <property type="match status" value="1"/>
</dbReference>
<dbReference type="Pfam" id="PF13419">
    <property type="entry name" value="HAD_2"/>
    <property type="match status" value="1"/>
</dbReference>
<dbReference type="STRING" id="177437.HRM2_31190"/>
<comment type="similarity">
    <text evidence="3">Belongs to the HAD-like hydrolase superfamily. CbbY/CbbZ/Gph/YieH family.</text>
</comment>
<dbReference type="SFLD" id="SFLDG01129">
    <property type="entry name" value="C1.5:_HAD__Beta-PGM__Phosphata"/>
    <property type="match status" value="1"/>
</dbReference>
<dbReference type="InterPro" id="IPR041492">
    <property type="entry name" value="HAD_2"/>
</dbReference>
<dbReference type="InterPro" id="IPR023214">
    <property type="entry name" value="HAD_sf"/>
</dbReference>
<protein>
    <recommendedName>
        <fullName evidence="4">phosphoglycolate phosphatase</fullName>
        <ecNumber evidence="4">3.1.3.18</ecNumber>
    </recommendedName>
</protein>
<dbReference type="GO" id="GO:0008967">
    <property type="term" value="F:phosphoglycolate phosphatase activity"/>
    <property type="evidence" value="ECO:0007669"/>
    <property type="project" value="UniProtKB-EC"/>
</dbReference>
<dbReference type="OrthoDB" id="9793014at2"/>
<evidence type="ECO:0000256" key="4">
    <source>
        <dbReference type="ARBA" id="ARBA00013078"/>
    </source>
</evidence>
<organism evidence="5 6">
    <name type="scientific">Desulforapulum autotrophicum (strain ATCC 43914 / DSM 3382 / VKM B-1955 / HRM2)</name>
    <name type="common">Desulfobacterium autotrophicum</name>
    <dbReference type="NCBI Taxonomy" id="177437"/>
    <lineage>
        <taxon>Bacteria</taxon>
        <taxon>Pseudomonadati</taxon>
        <taxon>Thermodesulfobacteriota</taxon>
        <taxon>Desulfobacteria</taxon>
        <taxon>Desulfobacterales</taxon>
        <taxon>Desulfobacteraceae</taxon>
        <taxon>Desulforapulum</taxon>
    </lineage>
</organism>
<evidence type="ECO:0000256" key="2">
    <source>
        <dbReference type="ARBA" id="ARBA00004818"/>
    </source>
</evidence>
<dbReference type="HOGENOM" id="CLU_045011_19_3_7"/>
<dbReference type="SUPFAM" id="SSF56784">
    <property type="entry name" value="HAD-like"/>
    <property type="match status" value="1"/>
</dbReference>
<dbReference type="Gene3D" id="1.10.150.240">
    <property type="entry name" value="Putative phosphatase, domain 2"/>
    <property type="match status" value="1"/>
</dbReference>
<dbReference type="PANTHER" id="PTHR43434:SF1">
    <property type="entry name" value="PHOSPHOGLYCOLATE PHOSPHATASE"/>
    <property type="match status" value="1"/>
</dbReference>
<evidence type="ECO:0000256" key="3">
    <source>
        <dbReference type="ARBA" id="ARBA00006171"/>
    </source>
</evidence>
<dbReference type="GO" id="GO:0005829">
    <property type="term" value="C:cytosol"/>
    <property type="evidence" value="ECO:0007669"/>
    <property type="project" value="TreeGrafter"/>
</dbReference>
<reference evidence="5 6" key="1">
    <citation type="journal article" date="2009" name="Environ. Microbiol.">
        <title>Genome sequence of Desulfobacterium autotrophicum HRM2, a marine sulfate reducer oxidizing organic carbon completely to carbon dioxide.</title>
        <authorList>
            <person name="Strittmatter A.W."/>
            <person name="Liesegang H."/>
            <person name="Rabus R."/>
            <person name="Decker I."/>
            <person name="Amann J."/>
            <person name="Andres S."/>
            <person name="Henne A."/>
            <person name="Fricke W.F."/>
            <person name="Martinez-Arias R."/>
            <person name="Bartels D."/>
            <person name="Goesmann A."/>
            <person name="Krause L."/>
            <person name="Puehler A."/>
            <person name="Klenk H.P."/>
            <person name="Richter M."/>
            <person name="Schuler M."/>
            <person name="Gloeckner F.O."/>
            <person name="Meyerdierks A."/>
            <person name="Gottschalk G."/>
            <person name="Amann R."/>
        </authorList>
    </citation>
    <scope>NUCLEOTIDE SEQUENCE [LARGE SCALE GENOMIC DNA]</scope>
    <source>
        <strain evidence="6">ATCC 43914 / DSM 3382 / HRM2</strain>
    </source>
</reference>
<comment type="catalytic activity">
    <reaction evidence="1">
        <text>2-phosphoglycolate + H2O = glycolate + phosphate</text>
        <dbReference type="Rhea" id="RHEA:14369"/>
        <dbReference type="ChEBI" id="CHEBI:15377"/>
        <dbReference type="ChEBI" id="CHEBI:29805"/>
        <dbReference type="ChEBI" id="CHEBI:43474"/>
        <dbReference type="ChEBI" id="CHEBI:58033"/>
        <dbReference type="EC" id="3.1.3.18"/>
    </reaction>
</comment>
<dbReference type="EMBL" id="CP001087">
    <property type="protein sequence ID" value="ACN16202.1"/>
    <property type="molecule type" value="Genomic_DNA"/>
</dbReference>
<dbReference type="AlphaFoldDB" id="C0QKW2"/>
<accession>C0QKW2</accession>
<dbReference type="InterPro" id="IPR006439">
    <property type="entry name" value="HAD-SF_hydro_IA"/>
</dbReference>
<dbReference type="InterPro" id="IPR036412">
    <property type="entry name" value="HAD-like_sf"/>
</dbReference>
<dbReference type="Gene3D" id="3.40.50.1000">
    <property type="entry name" value="HAD superfamily/HAD-like"/>
    <property type="match status" value="1"/>
</dbReference>
<dbReference type="KEGG" id="dat:HRM2_31190"/>
<dbReference type="InterPro" id="IPR023198">
    <property type="entry name" value="PGP-like_dom2"/>
</dbReference>
<keyword evidence="6" id="KW-1185">Reference proteome</keyword>
<dbReference type="eggNOG" id="COG0637">
    <property type="taxonomic scope" value="Bacteria"/>
</dbReference>
<dbReference type="PANTHER" id="PTHR43434">
    <property type="entry name" value="PHOSPHOGLYCOLATE PHOSPHATASE"/>
    <property type="match status" value="1"/>
</dbReference>